<dbReference type="EMBL" id="PQVF01000001">
    <property type="protein sequence ID" value="POY39308.1"/>
    <property type="molecule type" value="Genomic_DNA"/>
</dbReference>
<dbReference type="AlphaFoldDB" id="A0A2S5A9Q2"/>
<keyword evidence="4" id="KW-1185">Reference proteome</keyword>
<dbReference type="Proteomes" id="UP000236893">
    <property type="component" value="Unassembled WGS sequence"/>
</dbReference>
<dbReference type="Pfam" id="PF03795">
    <property type="entry name" value="YCII"/>
    <property type="match status" value="1"/>
</dbReference>
<organism evidence="3 4">
    <name type="scientific">Solitalea longa</name>
    <dbReference type="NCBI Taxonomy" id="2079460"/>
    <lineage>
        <taxon>Bacteria</taxon>
        <taxon>Pseudomonadati</taxon>
        <taxon>Bacteroidota</taxon>
        <taxon>Sphingobacteriia</taxon>
        <taxon>Sphingobacteriales</taxon>
        <taxon>Sphingobacteriaceae</taxon>
        <taxon>Solitalea</taxon>
    </lineage>
</organism>
<dbReference type="OrthoDB" id="6928805at2"/>
<evidence type="ECO:0000259" key="2">
    <source>
        <dbReference type="Pfam" id="PF03795"/>
    </source>
</evidence>
<name>A0A2S5A9Q2_9SPHI</name>
<evidence type="ECO:0000256" key="1">
    <source>
        <dbReference type="ARBA" id="ARBA00007689"/>
    </source>
</evidence>
<comment type="caution">
    <text evidence="3">The sequence shown here is derived from an EMBL/GenBank/DDBJ whole genome shotgun (WGS) entry which is preliminary data.</text>
</comment>
<evidence type="ECO:0000313" key="3">
    <source>
        <dbReference type="EMBL" id="POY39308.1"/>
    </source>
</evidence>
<proteinExistence type="inferred from homology"/>
<dbReference type="SUPFAM" id="SSF54909">
    <property type="entry name" value="Dimeric alpha+beta barrel"/>
    <property type="match status" value="1"/>
</dbReference>
<accession>A0A2S5A9Q2</accession>
<gene>
    <name evidence="3" type="ORF">C3K47_02080</name>
</gene>
<reference evidence="3 4" key="1">
    <citation type="submission" date="2018-01" db="EMBL/GenBank/DDBJ databases">
        <authorList>
            <person name="Gaut B.S."/>
            <person name="Morton B.R."/>
            <person name="Clegg M.T."/>
            <person name="Duvall M.R."/>
        </authorList>
    </citation>
    <scope>NUCLEOTIDE SEQUENCE [LARGE SCALE GENOMIC DNA]</scope>
    <source>
        <strain evidence="3 4">HR-AV</strain>
    </source>
</reference>
<feature type="domain" description="YCII-related" evidence="2">
    <location>
        <begin position="7"/>
        <end position="74"/>
    </location>
</feature>
<dbReference type="InterPro" id="IPR005545">
    <property type="entry name" value="YCII"/>
</dbReference>
<sequence length="84" mass="9422">MTDMSDDERKIMQSHVAYWSDLLKRATAIVYGPVFDPEGGYGVGVVSVDSEEQLKQIIAADPANGLNEYEFYPMKAVFKKDDTQ</sequence>
<evidence type="ECO:0000313" key="4">
    <source>
        <dbReference type="Proteomes" id="UP000236893"/>
    </source>
</evidence>
<protein>
    <recommendedName>
        <fullName evidence="2">YCII-related domain-containing protein</fullName>
    </recommendedName>
</protein>
<dbReference type="InterPro" id="IPR011008">
    <property type="entry name" value="Dimeric_a/b-barrel"/>
</dbReference>
<comment type="similarity">
    <text evidence="1">Belongs to the YciI family.</text>
</comment>